<gene>
    <name evidence="1" type="ordered locus">Taci_1737</name>
</gene>
<dbReference type="STRING" id="525903.Taci_1737"/>
<dbReference type="EnsemblBacteria" id="ACZ19951">
    <property type="protein sequence ID" value="ACZ19951"/>
    <property type="gene ID" value="Taci_1737"/>
</dbReference>
<dbReference type="Gene3D" id="3.40.1190.10">
    <property type="entry name" value="Mur-like, catalytic domain"/>
    <property type="match status" value="1"/>
</dbReference>
<dbReference type="GO" id="GO:0005524">
    <property type="term" value="F:ATP binding"/>
    <property type="evidence" value="ECO:0007669"/>
    <property type="project" value="InterPro"/>
</dbReference>
<reference evidence="1 2" key="1">
    <citation type="journal article" date="2009" name="Stand. Genomic Sci.">
        <title>Complete genome sequence of Thermanaerovibrio acidaminovorans type strain (Su883).</title>
        <authorList>
            <person name="Chovatia M."/>
            <person name="Sikorski J."/>
            <person name="Schroder M."/>
            <person name="Lapidus A."/>
            <person name="Nolan M."/>
            <person name="Tice H."/>
            <person name="Glavina Del Rio T."/>
            <person name="Copeland A."/>
            <person name="Cheng J.F."/>
            <person name="Lucas S."/>
            <person name="Chen F."/>
            <person name="Bruce D."/>
            <person name="Goodwin L."/>
            <person name="Pitluck S."/>
            <person name="Ivanova N."/>
            <person name="Mavromatis K."/>
            <person name="Ovchinnikova G."/>
            <person name="Pati A."/>
            <person name="Chen A."/>
            <person name="Palaniappan K."/>
            <person name="Land M."/>
            <person name="Hauser L."/>
            <person name="Chang Y.J."/>
            <person name="Jeffries C.D."/>
            <person name="Chain P."/>
            <person name="Saunders E."/>
            <person name="Detter J.C."/>
            <person name="Brettin T."/>
            <person name="Rohde M."/>
            <person name="Goker M."/>
            <person name="Spring S."/>
            <person name="Bristow J."/>
            <person name="Markowitz V."/>
            <person name="Hugenholtz P."/>
            <person name="Kyrpides N.C."/>
            <person name="Klenk H.P."/>
            <person name="Eisen J.A."/>
        </authorList>
    </citation>
    <scope>NUCLEOTIDE SEQUENCE [LARGE SCALE GENOMIC DNA]</scope>
    <source>
        <strain evidence="2">ATCC 49978 / DSM 6589 / Su883</strain>
    </source>
</reference>
<dbReference type="SUPFAM" id="SSF53623">
    <property type="entry name" value="MurD-like peptide ligases, catalytic domain"/>
    <property type="match status" value="1"/>
</dbReference>
<evidence type="ECO:0000313" key="2">
    <source>
        <dbReference type="Proteomes" id="UP000002030"/>
    </source>
</evidence>
<dbReference type="eggNOG" id="COG0773">
    <property type="taxonomic scope" value="Bacteria"/>
</dbReference>
<protein>
    <submittedName>
        <fullName evidence="1">Uncharacterized protein</fullName>
    </submittedName>
</protein>
<accession>D1B7G0</accession>
<sequence>MVHTYPWGGEWVRILVTGTRGKSSVVRLLVHLMASCGMDPVGRITGVVPRQISPRGERVIRRLCPSSVEEMRWWIGMNPGRSLVMENSAVRPDLQHLAARWLKPDLVVLTSARRDHQEEWGDSDPLRVLLLGVPLGTPLLVPRGMGERARGVRDLLGSPGPVVEPGPLAVGGLPEVAAWNLELAAGAMEFLGLPVDPISLGKLPGDLLGDFRVVSGRGFRLALAFSANDVESTGLLLRSLGWDVGSLTIWYHHRPDRPRRLREFLRWIRSLGLRREPILTGGSRWAILNPSVEGRWIRPADWREMLQRLGGMGDVFGCGNVSGLPLELIRNVWG</sequence>
<evidence type="ECO:0000313" key="1">
    <source>
        <dbReference type="EMBL" id="ACZ19951.1"/>
    </source>
</evidence>
<dbReference type="KEGG" id="tai:Taci_1737"/>
<dbReference type="OrthoDB" id="2884at2"/>
<dbReference type="AlphaFoldDB" id="D1B7G0"/>
<name>D1B7G0_THEAS</name>
<dbReference type="HOGENOM" id="CLU_826193_0_0_0"/>
<organism evidence="1 2">
    <name type="scientific">Thermanaerovibrio acidaminovorans (strain ATCC 49978 / DSM 6589 / Su883)</name>
    <name type="common">Selenomonas acidaminovorans</name>
    <dbReference type="NCBI Taxonomy" id="525903"/>
    <lineage>
        <taxon>Bacteria</taxon>
        <taxon>Thermotogati</taxon>
        <taxon>Synergistota</taxon>
        <taxon>Synergistia</taxon>
        <taxon>Synergistales</taxon>
        <taxon>Synergistaceae</taxon>
        <taxon>Thermanaerovibrio</taxon>
    </lineage>
</organism>
<proteinExistence type="predicted"/>
<dbReference type="EMBL" id="CP001818">
    <property type="protein sequence ID" value="ACZ19951.1"/>
    <property type="molecule type" value="Genomic_DNA"/>
</dbReference>
<keyword evidence="2" id="KW-1185">Reference proteome</keyword>
<dbReference type="InterPro" id="IPR036565">
    <property type="entry name" value="Mur-like_cat_sf"/>
</dbReference>
<dbReference type="Proteomes" id="UP000002030">
    <property type="component" value="Chromosome"/>
</dbReference>